<dbReference type="SMART" id="SM00471">
    <property type="entry name" value="HDc"/>
    <property type="match status" value="1"/>
</dbReference>
<dbReference type="GeneID" id="78275712"/>
<dbReference type="InterPro" id="IPR052020">
    <property type="entry name" value="Cyclic_di-GMP/3'3'-cGAMP_PDE"/>
</dbReference>
<dbReference type="PANTHER" id="PTHR45228">
    <property type="entry name" value="CYCLIC DI-GMP PHOSPHODIESTERASE TM_0186-RELATED"/>
    <property type="match status" value="1"/>
</dbReference>
<dbReference type="SUPFAM" id="SSF109604">
    <property type="entry name" value="HD-domain/PDEase-like"/>
    <property type="match status" value="1"/>
</dbReference>
<sequence>MDQKPKILIVDDSAFNQEMLSEILEEQYEIIKADNGFEGLQVVEKDPHGISLILLDYYMPHMNGFEFLKIMKQRGWLSQIPIIMITAESDGEFIDQAYGYGIFDFIVRPFNVSIVRHRVENTILAHAKQKRLQYLVQKQVKEQGKQSDMLINILSHIVEFRNEESGQHVLNVRQITKVLLKKLTEIDPQLKLDNETIEQIALASSLHDVGKITVPSKILNKPSRLDPEEFEQIKKHAKNGYDILNKVPNYRNEPLMIVSKQIARWHHERFDGSGYPDGLKGSEIPISAQVVAIADVYDALTMERVYKKAFPPQKAIDMILNGECGCFNPLLLQVLKDPTVQKELKEIVQMAKMEVISDRREFLDLCTDPILTPSLRDDFAAEALDLISKRDQISYTFYSEKTQEIRFEISLDPMFLTISSSMAKKYEIPSSILDPQHDPLLLEKLGKENIDRILHEIECSKGKEDDIDFNFSTEHGGEPHWWRIILHPLYHEKDPKDVRGYLGLLLDIHSQKMTHEMLERSASIDELTGLLNKNYTQIQVKKRLEEADEMMEYAIAILDLDFFKNANDEYGHAFGDEVLAYLAKRIQGSIRKLDIAGRIGGDEFLIMLQYPGNLETIMDRIFHTISSGSYKGFPISISMGVASTEYIKRNFDDLFNVADFMLYEAKRSGRGCLKIYKGE</sequence>
<dbReference type="InterPro" id="IPR001789">
    <property type="entry name" value="Sig_transdc_resp-reg_receiver"/>
</dbReference>
<dbReference type="InterPro" id="IPR043128">
    <property type="entry name" value="Rev_trsase/Diguanyl_cyclase"/>
</dbReference>
<dbReference type="InterPro" id="IPR029787">
    <property type="entry name" value="Nucleotide_cyclase"/>
</dbReference>
<evidence type="ECO:0000259" key="2">
    <source>
        <dbReference type="PROSITE" id="PS50110"/>
    </source>
</evidence>
<evidence type="ECO:0000259" key="5">
    <source>
        <dbReference type="PROSITE" id="PS51832"/>
    </source>
</evidence>
<dbReference type="Proteomes" id="UP000186705">
    <property type="component" value="Unassembled WGS sequence"/>
</dbReference>
<dbReference type="PROSITE" id="PS50113">
    <property type="entry name" value="PAC"/>
    <property type="match status" value="1"/>
</dbReference>
<dbReference type="Gene3D" id="3.40.50.2300">
    <property type="match status" value="1"/>
</dbReference>
<dbReference type="SMART" id="SM00448">
    <property type="entry name" value="REC"/>
    <property type="match status" value="1"/>
</dbReference>
<dbReference type="InterPro" id="IPR000700">
    <property type="entry name" value="PAS-assoc_C"/>
</dbReference>
<evidence type="ECO:0000313" key="6">
    <source>
        <dbReference type="EMBL" id="OLU46244.1"/>
    </source>
</evidence>
<feature type="modified residue" description="4-aspartylphosphate" evidence="1">
    <location>
        <position position="56"/>
    </location>
</feature>
<dbReference type="STRING" id="1862672.BO225_07120"/>
<feature type="domain" description="GGDEF" evidence="4">
    <location>
        <begin position="551"/>
        <end position="678"/>
    </location>
</feature>
<evidence type="ECO:0000313" key="7">
    <source>
        <dbReference type="Proteomes" id="UP000186705"/>
    </source>
</evidence>
<dbReference type="InterPro" id="IPR000160">
    <property type="entry name" value="GGDEF_dom"/>
</dbReference>
<organism evidence="6 7">
    <name type="scientific">Dubosiella newyorkensis</name>
    <dbReference type="NCBI Taxonomy" id="1862672"/>
    <lineage>
        <taxon>Bacteria</taxon>
        <taxon>Bacillati</taxon>
        <taxon>Bacillota</taxon>
        <taxon>Erysipelotrichia</taxon>
        <taxon>Erysipelotrichales</taxon>
        <taxon>Erysipelotrichaceae</taxon>
        <taxon>Dubosiella</taxon>
    </lineage>
</organism>
<feature type="domain" description="HD-GYP" evidence="5">
    <location>
        <begin position="143"/>
        <end position="351"/>
    </location>
</feature>
<evidence type="ECO:0000259" key="4">
    <source>
        <dbReference type="PROSITE" id="PS50887"/>
    </source>
</evidence>
<dbReference type="SUPFAM" id="SSF52172">
    <property type="entry name" value="CheY-like"/>
    <property type="match status" value="1"/>
</dbReference>
<dbReference type="OrthoDB" id="9804747at2"/>
<gene>
    <name evidence="6" type="ORF">BO225_07120</name>
</gene>
<reference evidence="6 7" key="1">
    <citation type="submission" date="2016-11" db="EMBL/GenBank/DDBJ databases">
        <title>Description of two novel members of the family Erysipelotrichaceae: Ileibacterium lipovorans gen. nov., sp. nov. and Dubosiella newyorkensis, gen. nov., sp. nov.</title>
        <authorList>
            <person name="Cox L.M."/>
            <person name="Sohn J."/>
            <person name="Tyrrell K.L."/>
            <person name="Citron D.M."/>
            <person name="Lawson P.A."/>
            <person name="Patel N.B."/>
            <person name="Iizumi T."/>
            <person name="Perez-Perez G.I."/>
            <person name="Goldstein E.J."/>
            <person name="Blaser M.J."/>
        </authorList>
    </citation>
    <scope>NUCLEOTIDE SEQUENCE [LARGE SCALE GENOMIC DNA]</scope>
    <source>
        <strain evidence="6 7">NYU-BL-A4</strain>
    </source>
</reference>
<evidence type="ECO:0000259" key="3">
    <source>
        <dbReference type="PROSITE" id="PS50113"/>
    </source>
</evidence>
<dbReference type="CDD" id="cd01949">
    <property type="entry name" value="GGDEF"/>
    <property type="match status" value="1"/>
</dbReference>
<comment type="caution">
    <text evidence="6">The sequence shown here is derived from an EMBL/GenBank/DDBJ whole genome shotgun (WGS) entry which is preliminary data.</text>
</comment>
<dbReference type="Pfam" id="PF13487">
    <property type="entry name" value="HD_5"/>
    <property type="match status" value="1"/>
</dbReference>
<dbReference type="PROSITE" id="PS50887">
    <property type="entry name" value="GGDEF"/>
    <property type="match status" value="1"/>
</dbReference>
<dbReference type="SMART" id="SM00267">
    <property type="entry name" value="GGDEF"/>
    <property type="match status" value="1"/>
</dbReference>
<dbReference type="AlphaFoldDB" id="A0A1U7NMC5"/>
<dbReference type="RefSeq" id="WP_076341581.1">
    <property type="nucleotide sequence ID" value="NZ_JBGNFS010000002.1"/>
</dbReference>
<dbReference type="SUPFAM" id="SSF55073">
    <property type="entry name" value="Nucleotide cyclase"/>
    <property type="match status" value="1"/>
</dbReference>
<evidence type="ECO:0000256" key="1">
    <source>
        <dbReference type="PROSITE-ProRule" id="PRU00169"/>
    </source>
</evidence>
<dbReference type="PROSITE" id="PS51832">
    <property type="entry name" value="HD_GYP"/>
    <property type="match status" value="1"/>
</dbReference>
<dbReference type="GO" id="GO:0000160">
    <property type="term" value="P:phosphorelay signal transduction system"/>
    <property type="evidence" value="ECO:0007669"/>
    <property type="project" value="InterPro"/>
</dbReference>
<dbReference type="PANTHER" id="PTHR45228:SF1">
    <property type="entry name" value="CYCLIC DI-GMP PHOSPHODIESTERASE TM_0186"/>
    <property type="match status" value="1"/>
</dbReference>
<protein>
    <recommendedName>
        <fullName evidence="8">Diguanylate cyclase</fullName>
    </recommendedName>
</protein>
<feature type="domain" description="Response regulatory" evidence="2">
    <location>
        <begin position="6"/>
        <end position="123"/>
    </location>
</feature>
<dbReference type="PROSITE" id="PS50110">
    <property type="entry name" value="RESPONSE_REGULATORY"/>
    <property type="match status" value="1"/>
</dbReference>
<dbReference type="Gene3D" id="3.30.70.270">
    <property type="match status" value="1"/>
</dbReference>
<feature type="domain" description="PAC" evidence="3">
    <location>
        <begin position="465"/>
        <end position="520"/>
    </location>
</feature>
<dbReference type="InterPro" id="IPR011006">
    <property type="entry name" value="CheY-like_superfamily"/>
</dbReference>
<dbReference type="EMBL" id="MPKA01000067">
    <property type="protein sequence ID" value="OLU46244.1"/>
    <property type="molecule type" value="Genomic_DNA"/>
</dbReference>
<dbReference type="Pfam" id="PF00072">
    <property type="entry name" value="Response_reg"/>
    <property type="match status" value="1"/>
</dbReference>
<accession>A0A1U7NMC5</accession>
<keyword evidence="7" id="KW-1185">Reference proteome</keyword>
<dbReference type="Pfam" id="PF00990">
    <property type="entry name" value="GGDEF"/>
    <property type="match status" value="1"/>
</dbReference>
<evidence type="ECO:0008006" key="8">
    <source>
        <dbReference type="Google" id="ProtNLM"/>
    </source>
</evidence>
<name>A0A1U7NMC5_9FIRM</name>
<dbReference type="Gene3D" id="1.10.3210.10">
    <property type="entry name" value="Hypothetical protein af1432"/>
    <property type="match status" value="1"/>
</dbReference>
<dbReference type="NCBIfam" id="TIGR00254">
    <property type="entry name" value="GGDEF"/>
    <property type="match status" value="1"/>
</dbReference>
<keyword evidence="1" id="KW-0597">Phosphoprotein</keyword>
<proteinExistence type="predicted"/>
<dbReference type="CDD" id="cd00077">
    <property type="entry name" value="HDc"/>
    <property type="match status" value="1"/>
</dbReference>
<dbReference type="InterPro" id="IPR003607">
    <property type="entry name" value="HD/PDEase_dom"/>
</dbReference>
<dbReference type="InterPro" id="IPR037522">
    <property type="entry name" value="HD_GYP_dom"/>
</dbReference>